<evidence type="ECO:0000313" key="9">
    <source>
        <dbReference type="Proteomes" id="UP000299084"/>
    </source>
</evidence>
<evidence type="ECO:0000256" key="5">
    <source>
        <dbReference type="ARBA" id="ARBA00048219"/>
    </source>
</evidence>
<comment type="caution">
    <text evidence="8">The sequence shown here is derived from an EMBL/GenBank/DDBJ whole genome shotgun (WGS) entry which is preliminary data.</text>
</comment>
<accession>A0A5N4DVR8</accession>
<evidence type="ECO:0000256" key="6">
    <source>
        <dbReference type="RuleBase" id="RU361155"/>
    </source>
</evidence>
<organism evidence="8 9">
    <name type="scientific">Camelus dromedarius</name>
    <name type="common">Dromedary</name>
    <name type="synonym">Arabian camel</name>
    <dbReference type="NCBI Taxonomy" id="9838"/>
    <lineage>
        <taxon>Eukaryota</taxon>
        <taxon>Metazoa</taxon>
        <taxon>Chordata</taxon>
        <taxon>Craniata</taxon>
        <taxon>Vertebrata</taxon>
        <taxon>Euteleostomi</taxon>
        <taxon>Mammalia</taxon>
        <taxon>Eutheria</taxon>
        <taxon>Laurasiatheria</taxon>
        <taxon>Artiodactyla</taxon>
        <taxon>Tylopoda</taxon>
        <taxon>Camelidae</taxon>
        <taxon>Camelus</taxon>
    </lineage>
</organism>
<evidence type="ECO:0000259" key="7">
    <source>
        <dbReference type="Pfam" id="PF00685"/>
    </source>
</evidence>
<evidence type="ECO:0000256" key="4">
    <source>
        <dbReference type="ARBA" id="ARBA00022679"/>
    </source>
</evidence>
<evidence type="ECO:0000256" key="3">
    <source>
        <dbReference type="ARBA" id="ARBA00022490"/>
    </source>
</evidence>
<dbReference type="GO" id="GO:0004062">
    <property type="term" value="F:aryl sulfotransferase activity"/>
    <property type="evidence" value="ECO:0007669"/>
    <property type="project" value="UniProtKB-ARBA"/>
</dbReference>
<dbReference type="InterPro" id="IPR027417">
    <property type="entry name" value="P-loop_NTPase"/>
</dbReference>
<keyword evidence="3" id="KW-0963">Cytoplasm</keyword>
<dbReference type="Pfam" id="PF00685">
    <property type="entry name" value="Sulfotransfer_1"/>
    <property type="match status" value="1"/>
</dbReference>
<proteinExistence type="inferred from homology"/>
<dbReference type="Proteomes" id="UP000299084">
    <property type="component" value="Unassembled WGS sequence"/>
</dbReference>
<comment type="similarity">
    <text evidence="2 6">Belongs to the sulfotransferase 1 family.</text>
</comment>
<dbReference type="GO" id="GO:0005737">
    <property type="term" value="C:cytoplasm"/>
    <property type="evidence" value="ECO:0007669"/>
    <property type="project" value="UniProtKB-SubCell"/>
</dbReference>
<dbReference type="EMBL" id="JWIN03000008">
    <property type="protein sequence ID" value="KAB1275157.1"/>
    <property type="molecule type" value="Genomic_DNA"/>
</dbReference>
<gene>
    <name evidence="8" type="ORF">Cadr_000010212</name>
</gene>
<dbReference type="InterPro" id="IPR000863">
    <property type="entry name" value="Sulfotransferase_dom"/>
</dbReference>
<dbReference type="PANTHER" id="PTHR11783">
    <property type="entry name" value="SULFOTRANSFERASE SULT"/>
    <property type="match status" value="1"/>
</dbReference>
<dbReference type="SUPFAM" id="SSF52540">
    <property type="entry name" value="P-loop containing nucleoside triphosphate hydrolases"/>
    <property type="match status" value="1"/>
</dbReference>
<evidence type="ECO:0000313" key="8">
    <source>
        <dbReference type="EMBL" id="KAB1275157.1"/>
    </source>
</evidence>
<sequence>MVKGISPVHFGFVLPVLRIFQEKVIIMDNTDVKLLKYKGYYFEGSLADVDFLEHLDDFEIRDDDVFIITYPKSGTIWTQQILSSIYFEGHRNRAETVETIDRVPFLEYNMHKMDYLKRPSPRLFSSHIPYYLAPKDLKNKKAKIIYIYRNPKDVLTSYFHFSNYLVTLEASDNMEQFMERFLEGKVVGSLWFDHVRGWYEHRHDFNILFLMYEEMNKDLRSSVLKINHFLEKELSEEDLDAVVNQATFQNMKYNPQANYDGILKHEIGTRTNDGHFLRKGTIGDWKHHLTVDQNERFDRIFHRKMKDFPLKFIWDTNEE</sequence>
<comment type="catalytic activity">
    <reaction evidence="5">
        <text>4-ethylphenol + 3'-phosphoadenylyl sulfate = 4-ethylphenyl sulfate + adenosine 3',5'-bisphosphate + H(+)</text>
        <dbReference type="Rhea" id="RHEA:70607"/>
        <dbReference type="ChEBI" id="CHEBI:15378"/>
        <dbReference type="ChEBI" id="CHEBI:49584"/>
        <dbReference type="ChEBI" id="CHEBI:58339"/>
        <dbReference type="ChEBI" id="CHEBI:58343"/>
        <dbReference type="ChEBI" id="CHEBI:133681"/>
    </reaction>
    <physiologicalReaction direction="left-to-right" evidence="5">
        <dbReference type="Rhea" id="RHEA:70608"/>
    </physiologicalReaction>
</comment>
<dbReference type="FunFam" id="3.40.50.300:FF:000433">
    <property type="entry name" value="Estrogen sulfotransferase"/>
    <property type="match status" value="1"/>
</dbReference>
<protein>
    <recommendedName>
        <fullName evidence="6">Sulfotransferase</fullName>
        <ecNumber evidence="6">2.8.2.-</ecNumber>
    </recommendedName>
</protein>
<dbReference type="EC" id="2.8.2.-" evidence="6"/>
<dbReference type="AlphaFoldDB" id="A0A5N4DVR8"/>
<keyword evidence="4 6" id="KW-0808">Transferase</keyword>
<name>A0A5N4DVR8_CAMDR</name>
<feature type="domain" description="Sulfotransferase" evidence="7">
    <location>
        <begin position="62"/>
        <end position="308"/>
    </location>
</feature>
<evidence type="ECO:0000256" key="1">
    <source>
        <dbReference type="ARBA" id="ARBA00004496"/>
    </source>
</evidence>
<reference evidence="8 9" key="1">
    <citation type="journal article" date="2019" name="Mol. Ecol. Resour.">
        <title>Improving Illumina assemblies with Hi-C and long reads: an example with the North African dromedary.</title>
        <authorList>
            <person name="Elbers J.P."/>
            <person name="Rogers M.F."/>
            <person name="Perelman P.L."/>
            <person name="Proskuryakova A.A."/>
            <person name="Serdyukova N.A."/>
            <person name="Johnson W.E."/>
            <person name="Horin P."/>
            <person name="Corander J."/>
            <person name="Murphy D."/>
            <person name="Burger P.A."/>
        </authorList>
    </citation>
    <scope>NUCLEOTIDE SEQUENCE [LARGE SCALE GENOMIC DNA]</scope>
    <source>
        <strain evidence="8">Drom800</strain>
        <tissue evidence="8">Blood</tissue>
    </source>
</reference>
<keyword evidence="9" id="KW-1185">Reference proteome</keyword>
<dbReference type="GO" id="GO:0051923">
    <property type="term" value="P:sulfation"/>
    <property type="evidence" value="ECO:0007669"/>
    <property type="project" value="UniProtKB-ARBA"/>
</dbReference>
<comment type="subcellular location">
    <subcellularLocation>
        <location evidence="1">Cytoplasm</location>
    </subcellularLocation>
</comment>
<dbReference type="STRING" id="9838.ENSCDRP00005004198"/>
<evidence type="ECO:0000256" key="2">
    <source>
        <dbReference type="ARBA" id="ARBA00005771"/>
    </source>
</evidence>
<dbReference type="Gene3D" id="3.40.50.300">
    <property type="entry name" value="P-loop containing nucleotide triphosphate hydrolases"/>
    <property type="match status" value="1"/>
</dbReference>